<dbReference type="InterPro" id="IPR011429">
    <property type="entry name" value="Cyt_c_Planctomycete-type"/>
</dbReference>
<feature type="domain" description="DUF1595" evidence="7">
    <location>
        <begin position="437"/>
        <end position="491"/>
    </location>
</feature>
<keyword evidence="9" id="KW-1185">Reference proteome</keyword>
<dbReference type="Pfam" id="PF07635">
    <property type="entry name" value="PSCyt1"/>
    <property type="match status" value="1"/>
</dbReference>
<feature type="domain" description="DUF1592" evidence="5">
    <location>
        <begin position="501"/>
        <end position="630"/>
    </location>
</feature>
<dbReference type="InterPro" id="IPR013039">
    <property type="entry name" value="DUF1588"/>
</dbReference>
<evidence type="ECO:0000259" key="5">
    <source>
        <dbReference type="Pfam" id="PF07631"/>
    </source>
</evidence>
<dbReference type="AlphaFoldDB" id="A0A517S849"/>
<gene>
    <name evidence="8" type="ORF">Pan44_03140</name>
</gene>
<feature type="signal peptide" evidence="1">
    <location>
        <begin position="1"/>
        <end position="18"/>
    </location>
</feature>
<dbReference type="EMBL" id="CP036271">
    <property type="protein sequence ID" value="QDT52305.1"/>
    <property type="molecule type" value="Genomic_DNA"/>
</dbReference>
<dbReference type="OrthoDB" id="175242at2"/>
<sequence length="858" mass="95585" precursor="true">MRCAFAILVFASCASVWADVPSIVKSSCVECHNADDKSGQLDLSALPLNPGDPRNAEVWVRIHDRVRNGEMPPKDAEPLKPADREALIRGVAEAITSAELAQTKAQGRATRRRLNRQEYENTLRDLLDAPWLQIRTVLPEDAIAHGYNRIGDALDVSHVQMARYLEAADLALNAVVVSSLEKPAPTVKRYYARDQSSFARKFNFTQFNTAPERATFPVLGFEGQPDVRRGDAPATVGEKDPAVRELEGVGLVHGAYEPVEPKFNRFDAPVSGRYKLRFMAHSVWVGPNGANANLKDPKKTYPKWFVPDLDHVEKGRRSEPVTIYSEMPPRQLRRLGDFDITPEPAVHEMEVDLLAGETIRPDASRLFRSRPGEGRWQNPLAEQDGQPGVCYRWLEVEGPLNETWPPRGHQLLFGDLPVSKSGKSVTVVSKDEAGDSRRLLARFAERAYRRPVAEEEKLRFLPVIERQLSEGASFKDAMIAGYTAILCSPEFTTCHAEPGKLDDFALASRLSYFLWNTEPDHELRELAERGELRNASTLRAQTKRLIGDARSRRFVESYLDYWLDLRKILDNNPDGALYGDYYLDDWLTDSALEETRLFFGEMLKANLPARTVAASDFTFVNERLAKHYGLEPMEGCEFRKVTLPEGCLRGGLLTQASILTVTANGTSTSPVVRGAWVMSRILGKPPAKPPAVPAVEPDLRGATTIREQLAKHRDQASCAACHKDIDPPGFALESFDVAGGFRTKYRAQAAKKEDRVAGFAKSGQAFQFQEGLPVDSSGQLAGGEAFRDIQEFKMLLLADERQLARNLVNQLAVYATGAPIRFSDRAVVETILDQTQANGYRTADVIHALVQSSLFREK</sequence>
<feature type="chain" id="PRO_5022174501" evidence="1">
    <location>
        <begin position="19"/>
        <end position="858"/>
    </location>
</feature>
<feature type="domain" description="DUF1587" evidence="3">
    <location>
        <begin position="112"/>
        <end position="176"/>
    </location>
</feature>
<dbReference type="Pfam" id="PF07631">
    <property type="entry name" value="PSD4"/>
    <property type="match status" value="1"/>
</dbReference>
<dbReference type="InterPro" id="IPR013036">
    <property type="entry name" value="DUF1587"/>
</dbReference>
<feature type="domain" description="DUF1585" evidence="2">
    <location>
        <begin position="783"/>
        <end position="855"/>
    </location>
</feature>
<dbReference type="InParanoid" id="A0A517S849"/>
<feature type="domain" description="DUF1588" evidence="4">
    <location>
        <begin position="649"/>
        <end position="744"/>
    </location>
</feature>
<name>A0A517S849_9PLAN</name>
<dbReference type="InterPro" id="IPR013042">
    <property type="entry name" value="DUF1592"/>
</dbReference>
<keyword evidence="1" id="KW-0732">Signal</keyword>
<reference evidence="8 9" key="1">
    <citation type="submission" date="2019-02" db="EMBL/GenBank/DDBJ databases">
        <title>Deep-cultivation of Planctomycetes and their phenomic and genomic characterization uncovers novel biology.</title>
        <authorList>
            <person name="Wiegand S."/>
            <person name="Jogler M."/>
            <person name="Boedeker C."/>
            <person name="Pinto D."/>
            <person name="Vollmers J."/>
            <person name="Rivas-Marin E."/>
            <person name="Kohn T."/>
            <person name="Peeters S.H."/>
            <person name="Heuer A."/>
            <person name="Rast P."/>
            <person name="Oberbeckmann S."/>
            <person name="Bunk B."/>
            <person name="Jeske O."/>
            <person name="Meyerdierks A."/>
            <person name="Storesund J.E."/>
            <person name="Kallscheuer N."/>
            <person name="Luecker S."/>
            <person name="Lage O.M."/>
            <person name="Pohl T."/>
            <person name="Merkel B.J."/>
            <person name="Hornburger P."/>
            <person name="Mueller R.-W."/>
            <person name="Bruemmer F."/>
            <person name="Labrenz M."/>
            <person name="Spormann A.M."/>
            <person name="Op den Camp H."/>
            <person name="Overmann J."/>
            <person name="Amann R."/>
            <person name="Jetten M.S.M."/>
            <person name="Mascher T."/>
            <person name="Medema M.H."/>
            <person name="Devos D.P."/>
            <person name="Kaster A.-K."/>
            <person name="Ovreas L."/>
            <person name="Rohde M."/>
            <person name="Galperin M.Y."/>
            <person name="Jogler C."/>
        </authorList>
    </citation>
    <scope>NUCLEOTIDE SEQUENCE [LARGE SCALE GENOMIC DNA]</scope>
    <source>
        <strain evidence="8 9">Pan44</strain>
    </source>
</reference>
<proteinExistence type="predicted"/>
<organism evidence="8 9">
    <name type="scientific">Caulifigura coniformis</name>
    <dbReference type="NCBI Taxonomy" id="2527983"/>
    <lineage>
        <taxon>Bacteria</taxon>
        <taxon>Pseudomonadati</taxon>
        <taxon>Planctomycetota</taxon>
        <taxon>Planctomycetia</taxon>
        <taxon>Planctomycetales</taxon>
        <taxon>Planctomycetaceae</taxon>
        <taxon>Caulifigura</taxon>
    </lineage>
</organism>
<evidence type="ECO:0000259" key="6">
    <source>
        <dbReference type="Pfam" id="PF07635"/>
    </source>
</evidence>
<dbReference type="RefSeq" id="WP_145026571.1">
    <property type="nucleotide sequence ID" value="NZ_CP036271.1"/>
</dbReference>
<evidence type="ECO:0000256" key="1">
    <source>
        <dbReference type="SAM" id="SignalP"/>
    </source>
</evidence>
<evidence type="ECO:0000313" key="8">
    <source>
        <dbReference type="EMBL" id="QDT52305.1"/>
    </source>
</evidence>
<evidence type="ECO:0000259" key="2">
    <source>
        <dbReference type="Pfam" id="PF07624"/>
    </source>
</evidence>
<dbReference type="InterPro" id="IPR011478">
    <property type="entry name" value="DUF1585"/>
</dbReference>
<evidence type="ECO:0000313" key="9">
    <source>
        <dbReference type="Proteomes" id="UP000315700"/>
    </source>
</evidence>
<evidence type="ECO:0000259" key="4">
    <source>
        <dbReference type="Pfam" id="PF07627"/>
    </source>
</evidence>
<accession>A0A517S849</accession>
<evidence type="ECO:0000259" key="3">
    <source>
        <dbReference type="Pfam" id="PF07626"/>
    </source>
</evidence>
<dbReference type="InterPro" id="IPR013043">
    <property type="entry name" value="DUF1595"/>
</dbReference>
<evidence type="ECO:0000259" key="7">
    <source>
        <dbReference type="Pfam" id="PF07637"/>
    </source>
</evidence>
<dbReference type="KEGG" id="ccos:Pan44_03140"/>
<feature type="domain" description="Cytochrome C Planctomycete-type" evidence="6">
    <location>
        <begin position="28"/>
        <end position="75"/>
    </location>
</feature>
<dbReference type="Pfam" id="PF07624">
    <property type="entry name" value="PSD2"/>
    <property type="match status" value="1"/>
</dbReference>
<dbReference type="Proteomes" id="UP000315700">
    <property type="component" value="Chromosome"/>
</dbReference>
<dbReference type="Pfam" id="PF07627">
    <property type="entry name" value="PSCyt3"/>
    <property type="match status" value="1"/>
</dbReference>
<dbReference type="Pfam" id="PF07637">
    <property type="entry name" value="PSD5"/>
    <property type="match status" value="1"/>
</dbReference>
<dbReference type="Pfam" id="PF07626">
    <property type="entry name" value="PSD3"/>
    <property type="match status" value="1"/>
</dbReference>
<protein>
    <submittedName>
        <fullName evidence="8">Planctomycete cytochrome C</fullName>
    </submittedName>
</protein>